<dbReference type="AlphaFoldDB" id="A0A9W5WTU6"/>
<name>A0A9W5WTU6_BABOV</name>
<reference evidence="2" key="1">
    <citation type="submission" date="2019-12" db="EMBL/GenBank/DDBJ databases">
        <title>Genome sequence of Babesia ovis.</title>
        <authorList>
            <person name="Yamagishi J."/>
            <person name="Sevinc F."/>
            <person name="Xuan X."/>
        </authorList>
    </citation>
    <scope>NUCLEOTIDE SEQUENCE</scope>
    <source>
        <strain evidence="2">Selcuk</strain>
    </source>
</reference>
<feature type="coiled-coil region" evidence="1">
    <location>
        <begin position="168"/>
        <end position="195"/>
    </location>
</feature>
<dbReference type="OrthoDB" id="364465at2759"/>
<evidence type="ECO:0000313" key="3">
    <source>
        <dbReference type="Proteomes" id="UP001057455"/>
    </source>
</evidence>
<evidence type="ECO:0000256" key="1">
    <source>
        <dbReference type="SAM" id="Coils"/>
    </source>
</evidence>
<protein>
    <submittedName>
        <fullName evidence="2">Glutamate synthase small subunit, putative</fullName>
    </submittedName>
</protein>
<evidence type="ECO:0000313" key="2">
    <source>
        <dbReference type="EMBL" id="GFE53233.1"/>
    </source>
</evidence>
<accession>A0A9W5WTU6</accession>
<keyword evidence="1" id="KW-0175">Coiled coil</keyword>
<sequence>MKRGQVICSTEPGLWEKGYYDEPIRVSRKRHCHLRTSYGIPSPLRRDPPVLQPVYDTDADVCNLADSDNTTFPRPIRTLISEWSDKIIDGLRNVQNTRDLKEPLANYLAQFYTAICSANCDTASPCPEENRDQEGSKDQLVNRIGHLLQRNSVLCNVVRHQYDTIRRLQTSETLVSNLQKEKAALSDELSRLKECVNAYVGTVSNGVGPNYESLGLHFTRRPPDVC</sequence>
<dbReference type="Proteomes" id="UP001057455">
    <property type="component" value="Unassembled WGS sequence"/>
</dbReference>
<organism evidence="2 3">
    <name type="scientific">Babesia ovis</name>
    <dbReference type="NCBI Taxonomy" id="5869"/>
    <lineage>
        <taxon>Eukaryota</taxon>
        <taxon>Sar</taxon>
        <taxon>Alveolata</taxon>
        <taxon>Apicomplexa</taxon>
        <taxon>Aconoidasida</taxon>
        <taxon>Piroplasmida</taxon>
        <taxon>Babesiidae</taxon>
        <taxon>Babesia</taxon>
    </lineage>
</organism>
<dbReference type="EMBL" id="BLIY01000006">
    <property type="protein sequence ID" value="GFE53233.1"/>
    <property type="molecule type" value="Genomic_DNA"/>
</dbReference>
<keyword evidence="3" id="KW-1185">Reference proteome</keyword>
<proteinExistence type="predicted"/>
<comment type="caution">
    <text evidence="2">The sequence shown here is derived from an EMBL/GenBank/DDBJ whole genome shotgun (WGS) entry which is preliminary data.</text>
</comment>
<gene>
    <name evidence="2" type="ORF">BaOVIS_006370</name>
</gene>